<evidence type="ECO:0000256" key="7">
    <source>
        <dbReference type="ARBA" id="ARBA00023136"/>
    </source>
</evidence>
<dbReference type="EMBL" id="AP023287">
    <property type="protein sequence ID" value="BCI51577.1"/>
    <property type="molecule type" value="Genomic_DNA"/>
</dbReference>
<dbReference type="PIRSF" id="PIRSF006060">
    <property type="entry name" value="AA_transporter"/>
    <property type="match status" value="1"/>
</dbReference>
<feature type="transmembrane region" description="Helical" evidence="8">
    <location>
        <begin position="206"/>
        <end position="224"/>
    </location>
</feature>
<reference evidence="9 10" key="1">
    <citation type="submission" date="2020-07" db="EMBL/GenBank/DDBJ databases">
        <title>Complete genome sequence of Mycolicibacterium litorale like strain isolated from cardiac implantable electronic device infection.</title>
        <authorList>
            <person name="Fukano H."/>
            <person name="Miyama H."/>
            <person name="Hoshino Y."/>
        </authorList>
    </citation>
    <scope>NUCLEOTIDE SEQUENCE [LARGE SCALE GENOMIC DNA]</scope>
    <source>
        <strain evidence="9 10">NIIDNTM18</strain>
    </source>
</reference>
<accession>A0A6S6P2K9</accession>
<dbReference type="PANTHER" id="PTHR42770:SF7">
    <property type="entry name" value="MEMBRANE PROTEIN"/>
    <property type="match status" value="1"/>
</dbReference>
<proteinExistence type="inferred from homology"/>
<evidence type="ECO:0000256" key="1">
    <source>
        <dbReference type="ARBA" id="ARBA00002249"/>
    </source>
</evidence>
<gene>
    <name evidence="9" type="ORF">NIIDNTM18_08550</name>
</gene>
<feature type="transmembrane region" description="Helical" evidence="8">
    <location>
        <begin position="138"/>
        <end position="156"/>
    </location>
</feature>
<evidence type="ECO:0000256" key="6">
    <source>
        <dbReference type="ARBA" id="ARBA00022989"/>
    </source>
</evidence>
<dbReference type="InterPro" id="IPR002293">
    <property type="entry name" value="AA/rel_permease1"/>
</dbReference>
<evidence type="ECO:0000256" key="8">
    <source>
        <dbReference type="SAM" id="Phobius"/>
    </source>
</evidence>
<feature type="transmembrane region" description="Helical" evidence="8">
    <location>
        <begin position="370"/>
        <end position="390"/>
    </location>
</feature>
<feature type="transmembrane region" description="Helical" evidence="8">
    <location>
        <begin position="411"/>
        <end position="435"/>
    </location>
</feature>
<dbReference type="InterPro" id="IPR050367">
    <property type="entry name" value="APC_superfamily"/>
</dbReference>
<comment type="function">
    <text evidence="1">Probable amino-acid or metabolite transport protein.</text>
</comment>
<dbReference type="GO" id="GO:0005886">
    <property type="term" value="C:plasma membrane"/>
    <property type="evidence" value="ECO:0007669"/>
    <property type="project" value="UniProtKB-SubCell"/>
</dbReference>
<feature type="transmembrane region" description="Helical" evidence="8">
    <location>
        <begin position="245"/>
        <end position="269"/>
    </location>
</feature>
<evidence type="ECO:0000256" key="2">
    <source>
        <dbReference type="ARBA" id="ARBA00004651"/>
    </source>
</evidence>
<dbReference type="Proteomes" id="UP000515734">
    <property type="component" value="Chromosome"/>
</dbReference>
<comment type="subcellular location">
    <subcellularLocation>
        <location evidence="2">Cell membrane</location>
        <topology evidence="2">Multi-pass membrane protein</topology>
    </subcellularLocation>
</comment>
<feature type="transmembrane region" description="Helical" evidence="8">
    <location>
        <begin position="100"/>
        <end position="126"/>
    </location>
</feature>
<evidence type="ECO:0000256" key="4">
    <source>
        <dbReference type="ARBA" id="ARBA00022475"/>
    </source>
</evidence>
<protein>
    <submittedName>
        <fullName evidence="9">Amino acid permease</fullName>
    </submittedName>
</protein>
<keyword evidence="5 8" id="KW-0812">Transmembrane</keyword>
<evidence type="ECO:0000256" key="5">
    <source>
        <dbReference type="ARBA" id="ARBA00022692"/>
    </source>
</evidence>
<feature type="transmembrane region" description="Helical" evidence="8">
    <location>
        <begin position="344"/>
        <end position="364"/>
    </location>
</feature>
<keyword evidence="7 8" id="KW-0472">Membrane</keyword>
<feature type="transmembrane region" description="Helical" evidence="8">
    <location>
        <begin position="447"/>
        <end position="464"/>
    </location>
</feature>
<feature type="transmembrane region" description="Helical" evidence="8">
    <location>
        <begin position="163"/>
        <end position="186"/>
    </location>
</feature>
<feature type="transmembrane region" description="Helical" evidence="8">
    <location>
        <begin position="298"/>
        <end position="323"/>
    </location>
</feature>
<feature type="transmembrane region" description="Helical" evidence="8">
    <location>
        <begin position="27"/>
        <end position="50"/>
    </location>
</feature>
<dbReference type="Pfam" id="PF13520">
    <property type="entry name" value="AA_permease_2"/>
    <property type="match status" value="1"/>
</dbReference>
<keyword evidence="4" id="KW-1003">Cell membrane</keyword>
<name>A0A6S6P2K9_9MYCO</name>
<dbReference type="Gene3D" id="1.20.1740.10">
    <property type="entry name" value="Amino acid/polyamine transporter I"/>
    <property type="match status" value="1"/>
</dbReference>
<dbReference type="AlphaFoldDB" id="A0A6S6P2K9"/>
<sequence length="483" mass="51022">MTTTIPPETGGLTGTDTVNRQYSTGTALGLAFIIVSPVIALFAILHMLVATDGPRAALGIGVVLIGQILICLSLAEMAAKWPVQGGIYQWVVRTIGVKAGWISGFLYMWTLIIALASLAVACMGFADIVLGVTMSTTGRMVFALAFIAAAVLLNVIGPTLLKIVVAVSVGMELIASVGISLVLLVFHRHQPFSALFQPLPASAGTAAGGAAILSVMAIAGWAFLAFESATDLAEEVRHPRKALPVAMLGALLSVGALVLLSYIAIVLAIPDYEALLASGEDPAAYALDVNLGAWAPTVFYALVLTSFFAGAVGIVAGAARVAWSYAREGRLPGSRQLGKLKTARALPIPAMIMAGVVAALIVVLSLADTIYTMLVSFVTFGFFQAMWLALYGRMYQVVRRRWQPHPGGYRLGRASTPLAVAAFLWCSFELVNVAWPRDTGSPWYVEWATIVVFVVLSCLGILLASRYSVPRTPPVAVAQEASR</sequence>
<dbReference type="PANTHER" id="PTHR42770">
    <property type="entry name" value="AMINO ACID TRANSPORTER-RELATED"/>
    <property type="match status" value="1"/>
</dbReference>
<organism evidence="9 10">
    <name type="scientific">Mycolicibacterium litorale</name>
    <dbReference type="NCBI Taxonomy" id="758802"/>
    <lineage>
        <taxon>Bacteria</taxon>
        <taxon>Bacillati</taxon>
        <taxon>Actinomycetota</taxon>
        <taxon>Actinomycetes</taxon>
        <taxon>Mycobacteriales</taxon>
        <taxon>Mycobacteriaceae</taxon>
        <taxon>Mycolicibacterium</taxon>
    </lineage>
</organism>
<evidence type="ECO:0000313" key="9">
    <source>
        <dbReference type="EMBL" id="BCI51577.1"/>
    </source>
</evidence>
<comment type="similarity">
    <text evidence="3">Belongs to the amino acid-polyamine-organocation (APC) superfamily.</text>
</comment>
<dbReference type="RefSeq" id="WP_185294530.1">
    <property type="nucleotide sequence ID" value="NZ_AP023287.1"/>
</dbReference>
<feature type="transmembrane region" description="Helical" evidence="8">
    <location>
        <begin position="56"/>
        <end position="79"/>
    </location>
</feature>
<keyword evidence="6 8" id="KW-1133">Transmembrane helix</keyword>
<evidence type="ECO:0000256" key="3">
    <source>
        <dbReference type="ARBA" id="ARBA00009523"/>
    </source>
</evidence>
<evidence type="ECO:0000313" key="10">
    <source>
        <dbReference type="Proteomes" id="UP000515734"/>
    </source>
</evidence>
<dbReference type="GO" id="GO:0022857">
    <property type="term" value="F:transmembrane transporter activity"/>
    <property type="evidence" value="ECO:0007669"/>
    <property type="project" value="InterPro"/>
</dbReference>